<dbReference type="CDD" id="cd12797">
    <property type="entry name" value="M23_peptidase"/>
    <property type="match status" value="1"/>
</dbReference>
<dbReference type="PANTHER" id="PTHR21666:SF270">
    <property type="entry name" value="MUREIN HYDROLASE ACTIVATOR ENVC"/>
    <property type="match status" value="1"/>
</dbReference>
<dbReference type="Pfam" id="PF01476">
    <property type="entry name" value="LysM"/>
    <property type="match status" value="1"/>
</dbReference>
<dbReference type="InterPro" id="IPR036779">
    <property type="entry name" value="LysM_dom_sf"/>
</dbReference>
<dbReference type="SUPFAM" id="SSF54106">
    <property type="entry name" value="LysM domain"/>
    <property type="match status" value="1"/>
</dbReference>
<dbReference type="Gene3D" id="3.10.350.10">
    <property type="entry name" value="LysM domain"/>
    <property type="match status" value="1"/>
</dbReference>
<dbReference type="OrthoDB" id="9809488at2"/>
<dbReference type="CDD" id="cd00118">
    <property type="entry name" value="LysM"/>
    <property type="match status" value="1"/>
</dbReference>
<gene>
    <name evidence="4" type="ORF">LARV_01780</name>
</gene>
<protein>
    <submittedName>
        <fullName evidence="4">Membrane proteins related to metalloendopeptidases</fullName>
    </submittedName>
</protein>
<name>A0A0S7BG60_9CHLR</name>
<feature type="compositionally biased region" description="Basic and acidic residues" evidence="1">
    <location>
        <begin position="11"/>
        <end position="22"/>
    </location>
</feature>
<keyword evidence="5" id="KW-1185">Reference proteome</keyword>
<dbReference type="InterPro" id="IPR050570">
    <property type="entry name" value="Cell_wall_metabolism_enzyme"/>
</dbReference>
<dbReference type="GO" id="GO:0004222">
    <property type="term" value="F:metalloendopeptidase activity"/>
    <property type="evidence" value="ECO:0007669"/>
    <property type="project" value="TreeGrafter"/>
</dbReference>
<evidence type="ECO:0000259" key="3">
    <source>
        <dbReference type="PROSITE" id="PS51782"/>
    </source>
</evidence>
<dbReference type="Gene3D" id="2.70.70.10">
    <property type="entry name" value="Glucose Permease (Domain IIA)"/>
    <property type="match status" value="1"/>
</dbReference>
<dbReference type="STRING" id="360412.LARV_01780"/>
<dbReference type="Pfam" id="PF01551">
    <property type="entry name" value="Peptidase_M23"/>
    <property type="match status" value="1"/>
</dbReference>
<organism evidence="4">
    <name type="scientific">Longilinea arvoryzae</name>
    <dbReference type="NCBI Taxonomy" id="360412"/>
    <lineage>
        <taxon>Bacteria</taxon>
        <taxon>Bacillati</taxon>
        <taxon>Chloroflexota</taxon>
        <taxon>Anaerolineae</taxon>
        <taxon>Anaerolineales</taxon>
        <taxon>Anaerolineaceae</taxon>
        <taxon>Longilinea</taxon>
    </lineage>
</organism>
<feature type="region of interest" description="Disordered" evidence="1">
    <location>
        <begin position="1"/>
        <end position="32"/>
    </location>
</feature>
<evidence type="ECO:0000256" key="2">
    <source>
        <dbReference type="SAM" id="Phobius"/>
    </source>
</evidence>
<dbReference type="InterPro" id="IPR011055">
    <property type="entry name" value="Dup_hybrid_motif"/>
</dbReference>
<accession>A0A0S7BG60</accession>
<dbReference type="RefSeq" id="WP_075073310.1">
    <property type="nucleotide sequence ID" value="NZ_DF967972.1"/>
</dbReference>
<sequence>MIEPSTSNIPDRSDADLQKEQENTPEQPTPRRGLNHWWEQLVRMGLGEVALRVGTGIASLVMILVVLWVMRNFYLKGAVETAPSGAAMAAALPTETSEVEAPAYVLPNEVAMVQGVPRLALLHTTLPSRPRFDVIQYTVAQGDTIFDIAEKFGLKPETLLWGNQQTLGDDPHRLKVGVTLNILPTDGVYYEWHAGDGLNGVAEYFHVDADTIISWPGNHLDKATLGDYTNPNIPAGTWLVIPGGRREFVSWSAPRITRQNPGVAKLYGPGACGTIVDGAVGTGSFIWPTTNQWLSGYDFSLGANHPGIDIGGQSGNAIYAADSGVIVYSGWNDLGYGYVIVIDHGNGWQTTYAHLSQIYAGCGASVTQGATIGLMGTTGNSTGPHLHFEMYNDTYGKVNPHQFLP</sequence>
<dbReference type="InterPro" id="IPR016047">
    <property type="entry name" value="M23ase_b-sheet_dom"/>
</dbReference>
<dbReference type="SUPFAM" id="SSF51261">
    <property type="entry name" value="Duplicated hybrid motif"/>
    <property type="match status" value="1"/>
</dbReference>
<reference evidence="4" key="1">
    <citation type="submission" date="2015-07" db="EMBL/GenBank/DDBJ databases">
        <title>Draft Genome Sequences of Anaerolinea thermolimosa IMO-1, Bellilinea caldifistulae GOMI-1, Leptolinea tardivitalis YMTK-2, Levilinea saccharolytica KIBI-1,Longilinea arvoryzae KOME-1, Previously Described as Members of the Anaerolineaceae (Chloroflexi).</title>
        <authorList>
            <person name="Sekiguchi Y."/>
            <person name="Ohashi A."/>
            <person name="Matsuura N."/>
            <person name="Tourlousse M.D."/>
        </authorList>
    </citation>
    <scope>NUCLEOTIDE SEQUENCE [LARGE SCALE GENOMIC DNA]</scope>
    <source>
        <strain evidence="4">KOME-1</strain>
    </source>
</reference>
<dbReference type="InterPro" id="IPR018392">
    <property type="entry name" value="LysM"/>
</dbReference>
<evidence type="ECO:0000313" key="4">
    <source>
        <dbReference type="EMBL" id="GAP14020.1"/>
    </source>
</evidence>
<dbReference type="EMBL" id="DF967972">
    <property type="protein sequence ID" value="GAP14020.1"/>
    <property type="molecule type" value="Genomic_DNA"/>
</dbReference>
<keyword evidence="2" id="KW-0472">Membrane</keyword>
<dbReference type="PANTHER" id="PTHR21666">
    <property type="entry name" value="PEPTIDASE-RELATED"/>
    <property type="match status" value="1"/>
</dbReference>
<feature type="compositionally biased region" description="Polar residues" evidence="1">
    <location>
        <begin position="1"/>
        <end position="10"/>
    </location>
</feature>
<feature type="transmembrane region" description="Helical" evidence="2">
    <location>
        <begin position="49"/>
        <end position="70"/>
    </location>
</feature>
<evidence type="ECO:0000256" key="1">
    <source>
        <dbReference type="SAM" id="MobiDB-lite"/>
    </source>
</evidence>
<evidence type="ECO:0000313" key="5">
    <source>
        <dbReference type="Proteomes" id="UP000055060"/>
    </source>
</evidence>
<feature type="domain" description="LysM" evidence="3">
    <location>
        <begin position="135"/>
        <end position="182"/>
    </location>
</feature>
<dbReference type="PROSITE" id="PS51782">
    <property type="entry name" value="LYSM"/>
    <property type="match status" value="1"/>
</dbReference>
<proteinExistence type="predicted"/>
<dbReference type="Proteomes" id="UP000055060">
    <property type="component" value="Unassembled WGS sequence"/>
</dbReference>
<keyword evidence="2" id="KW-0812">Transmembrane</keyword>
<dbReference type="AlphaFoldDB" id="A0A0S7BG60"/>
<keyword evidence="2" id="KW-1133">Transmembrane helix</keyword>